<accession>A0A822ZNH3</accession>
<protein>
    <submittedName>
        <fullName evidence="1">Uncharacterized protein</fullName>
    </submittedName>
</protein>
<dbReference type="AlphaFoldDB" id="A0A822ZNH3"/>
<evidence type="ECO:0000313" key="1">
    <source>
        <dbReference type="EMBL" id="DAD47544.1"/>
    </source>
</evidence>
<dbReference type="Proteomes" id="UP000607653">
    <property type="component" value="Unassembled WGS sequence"/>
</dbReference>
<organism evidence="1 2">
    <name type="scientific">Nelumbo nucifera</name>
    <name type="common">Sacred lotus</name>
    <dbReference type="NCBI Taxonomy" id="4432"/>
    <lineage>
        <taxon>Eukaryota</taxon>
        <taxon>Viridiplantae</taxon>
        <taxon>Streptophyta</taxon>
        <taxon>Embryophyta</taxon>
        <taxon>Tracheophyta</taxon>
        <taxon>Spermatophyta</taxon>
        <taxon>Magnoliopsida</taxon>
        <taxon>Proteales</taxon>
        <taxon>Nelumbonaceae</taxon>
        <taxon>Nelumbo</taxon>
    </lineage>
</organism>
<name>A0A822ZNH3_NELNU</name>
<keyword evidence="2" id="KW-1185">Reference proteome</keyword>
<comment type="caution">
    <text evidence="1">The sequence shown here is derived from an EMBL/GenBank/DDBJ whole genome shotgun (WGS) entry which is preliminary data.</text>
</comment>
<gene>
    <name evidence="1" type="ORF">HUJ06_017481</name>
</gene>
<proteinExistence type="predicted"/>
<evidence type="ECO:0000313" key="2">
    <source>
        <dbReference type="Proteomes" id="UP000607653"/>
    </source>
</evidence>
<dbReference type="EMBL" id="DUZY01000008">
    <property type="protein sequence ID" value="DAD47544.1"/>
    <property type="molecule type" value="Genomic_DNA"/>
</dbReference>
<sequence length="92" mass="10463">MTRTRRGKRSESFWRSIVMTKWLNIKPKVHEFSEDEVDTDVESEDDVCSLTDAKDDMGGDHACRIQGNQSVCPKQASGNCELISTFSFFIRG</sequence>
<reference evidence="1 2" key="1">
    <citation type="journal article" date="2020" name="Mol. Biol. Evol.">
        <title>Distinct Expression and Methylation Patterns for Genes with Different Fates following a Single Whole-Genome Duplication in Flowering Plants.</title>
        <authorList>
            <person name="Shi T."/>
            <person name="Rahmani R.S."/>
            <person name="Gugger P.F."/>
            <person name="Wang M."/>
            <person name="Li H."/>
            <person name="Zhang Y."/>
            <person name="Li Z."/>
            <person name="Wang Q."/>
            <person name="Van de Peer Y."/>
            <person name="Marchal K."/>
            <person name="Chen J."/>
        </authorList>
    </citation>
    <scope>NUCLEOTIDE SEQUENCE [LARGE SCALE GENOMIC DNA]</scope>
    <source>
        <tissue evidence="1">Leaf</tissue>
    </source>
</reference>